<proteinExistence type="predicted"/>
<feature type="repeat" description="PPR" evidence="2">
    <location>
        <begin position="56"/>
        <end position="90"/>
    </location>
</feature>
<dbReference type="GO" id="GO:0003723">
    <property type="term" value="F:RNA binding"/>
    <property type="evidence" value="ECO:0007669"/>
    <property type="project" value="InterPro"/>
</dbReference>
<dbReference type="Proteomes" id="UP001515500">
    <property type="component" value="Chromosome 18"/>
</dbReference>
<feature type="repeat" description="PPR" evidence="2">
    <location>
        <begin position="289"/>
        <end position="323"/>
    </location>
</feature>
<protein>
    <submittedName>
        <fullName evidence="4">Pentatricopeptide repeat-containing protein At5g42450, mitochondrial-like</fullName>
    </submittedName>
</protein>
<reference evidence="4" key="1">
    <citation type="submission" date="2025-08" db="UniProtKB">
        <authorList>
            <consortium name="RefSeq"/>
        </authorList>
    </citation>
    <scope>IDENTIFICATION</scope>
</reference>
<dbReference type="InterPro" id="IPR002885">
    <property type="entry name" value="PPR_rpt"/>
</dbReference>
<dbReference type="Pfam" id="PF12854">
    <property type="entry name" value="PPR_1"/>
    <property type="match status" value="1"/>
</dbReference>
<keyword evidence="1" id="KW-0677">Repeat</keyword>
<dbReference type="FunFam" id="1.25.40.10:FF:000719">
    <property type="entry name" value="Pentatricopeptide repeat-containing protein mitochondrial"/>
    <property type="match status" value="1"/>
</dbReference>
<dbReference type="PANTHER" id="PTHR47926">
    <property type="entry name" value="PENTATRICOPEPTIDE REPEAT-CONTAINING PROTEIN"/>
    <property type="match status" value="1"/>
</dbReference>
<dbReference type="InterPro" id="IPR046848">
    <property type="entry name" value="E_motif"/>
</dbReference>
<feature type="repeat" description="PPR" evidence="2">
    <location>
        <begin position="426"/>
        <end position="460"/>
    </location>
</feature>
<dbReference type="InterPro" id="IPR011990">
    <property type="entry name" value="TPR-like_helical_dom_sf"/>
</dbReference>
<dbReference type="InterPro" id="IPR046960">
    <property type="entry name" value="PPR_At4g14850-like_plant"/>
</dbReference>
<dbReference type="NCBIfam" id="TIGR00756">
    <property type="entry name" value="PPR"/>
    <property type="match status" value="4"/>
</dbReference>
<sequence>MKPLLSKLHLFATQAAHAHELKSGSLIHQSQLVHAYCSHGAFSYARQLFDEMSHWDIVSGTSIISSFVRHKRYGDAISLFSRLLLLGIRPNEFTFGTALHASTVLGDLNVGKQLHACITKMGLQSNVFVGSSLLDHYSKLGTIKEARYTFKGIHDPNVVAYTALINGYLKNAEFDNALKLFAKMPERNVVSWNAVIGGCSQMGLNEESVNLFVKMCRDGVKPTDSTFASLFSAAANIAVLGLGRSFHSSAIKSLAKFDVFVGNSLISFYSKCGCLEDSVKVFDRVKDRNIVSWNAVICGYAQNGNGIKALEYFKRMRLSGFKPNSVTLLGLLFGCNHAGLVDDGYSCFKLAMTEEPSILKPEHYACVVNLLSRSGRFNEAKRFLQELPFDPGIGFWKSLLGGCQIHLNKELADAITHRILELDPKDISSYVQLSNVYSSAGKWQNVSAIRREMKERGMKTVPGCSWIEVKNKVHVFFNADRRHSQTDEIYETLMAFMATLESKPFSDLHY</sequence>
<feature type="repeat" description="PPR" evidence="2">
    <location>
        <begin position="157"/>
        <end position="187"/>
    </location>
</feature>
<name>A0AB40D1S5_DIOCR</name>
<dbReference type="Pfam" id="PF01535">
    <property type="entry name" value="PPR"/>
    <property type="match status" value="2"/>
</dbReference>
<feature type="repeat" description="PPR" evidence="2">
    <location>
        <begin position="188"/>
        <end position="222"/>
    </location>
</feature>
<dbReference type="Gene3D" id="1.25.40.10">
    <property type="entry name" value="Tetratricopeptide repeat domain"/>
    <property type="match status" value="4"/>
</dbReference>
<organism evidence="3 4">
    <name type="scientific">Dioscorea cayennensis subsp. rotundata</name>
    <name type="common">White Guinea yam</name>
    <name type="synonym">Dioscorea rotundata</name>
    <dbReference type="NCBI Taxonomy" id="55577"/>
    <lineage>
        <taxon>Eukaryota</taxon>
        <taxon>Viridiplantae</taxon>
        <taxon>Streptophyta</taxon>
        <taxon>Embryophyta</taxon>
        <taxon>Tracheophyta</taxon>
        <taxon>Spermatophyta</taxon>
        <taxon>Magnoliopsida</taxon>
        <taxon>Liliopsida</taxon>
        <taxon>Dioscoreales</taxon>
        <taxon>Dioscoreaceae</taxon>
        <taxon>Dioscorea</taxon>
    </lineage>
</organism>
<keyword evidence="3" id="KW-1185">Reference proteome</keyword>
<evidence type="ECO:0000313" key="3">
    <source>
        <dbReference type="Proteomes" id="UP001515500"/>
    </source>
</evidence>
<dbReference type="GO" id="GO:0009451">
    <property type="term" value="P:RNA modification"/>
    <property type="evidence" value="ECO:0007669"/>
    <property type="project" value="InterPro"/>
</dbReference>
<dbReference type="FunFam" id="1.25.40.10:FF:000144">
    <property type="entry name" value="Pentatricopeptide repeat-containing protein, mitochondrial"/>
    <property type="match status" value="1"/>
</dbReference>
<evidence type="ECO:0000256" key="1">
    <source>
        <dbReference type="ARBA" id="ARBA00022737"/>
    </source>
</evidence>
<gene>
    <name evidence="4" type="primary">LOC120282087</name>
</gene>
<evidence type="ECO:0000256" key="2">
    <source>
        <dbReference type="PROSITE-ProRule" id="PRU00708"/>
    </source>
</evidence>
<dbReference type="PROSITE" id="PS51375">
    <property type="entry name" value="PPR"/>
    <property type="match status" value="5"/>
</dbReference>
<evidence type="ECO:0000313" key="4">
    <source>
        <dbReference type="RefSeq" id="XP_039144755.1"/>
    </source>
</evidence>
<dbReference type="GeneID" id="120282087"/>
<accession>A0AB40D1S5</accession>
<dbReference type="AlphaFoldDB" id="A0AB40D1S5"/>
<dbReference type="SUPFAM" id="SSF48452">
    <property type="entry name" value="TPR-like"/>
    <property type="match status" value="1"/>
</dbReference>
<dbReference type="PANTHER" id="PTHR47926:SF357">
    <property type="entry name" value="PENTATRICOPEPTIDE REPEAT-CONTAINING PROTEIN"/>
    <property type="match status" value="1"/>
</dbReference>
<dbReference type="RefSeq" id="XP_039144755.1">
    <property type="nucleotide sequence ID" value="XM_039288821.1"/>
</dbReference>
<dbReference type="Pfam" id="PF20431">
    <property type="entry name" value="E_motif"/>
    <property type="match status" value="1"/>
</dbReference>
<dbReference type="Pfam" id="PF13041">
    <property type="entry name" value="PPR_2"/>
    <property type="match status" value="2"/>
</dbReference>